<dbReference type="InterPro" id="IPR020904">
    <property type="entry name" value="Sc_DH/Rdtase_CS"/>
</dbReference>
<dbReference type="SUPFAM" id="SSF51735">
    <property type="entry name" value="NAD(P)-binding Rossmann-fold domains"/>
    <property type="match status" value="1"/>
</dbReference>
<comment type="similarity">
    <text evidence="1">Belongs to the short-chain dehydrogenases/reductases (SDR) family.</text>
</comment>
<dbReference type="Gene3D" id="3.40.50.720">
    <property type="entry name" value="NAD(P)-binding Rossmann-like Domain"/>
    <property type="match status" value="1"/>
</dbReference>
<name>A0ABQ2HII6_9MICO</name>
<dbReference type="InterPro" id="IPR002347">
    <property type="entry name" value="SDR_fam"/>
</dbReference>
<comment type="caution">
    <text evidence="3">The sequence shown here is derived from an EMBL/GenBank/DDBJ whole genome shotgun (WGS) entry which is preliminary data.</text>
</comment>
<dbReference type="PROSITE" id="PS00061">
    <property type="entry name" value="ADH_SHORT"/>
    <property type="match status" value="1"/>
</dbReference>
<keyword evidence="4" id="KW-1185">Reference proteome</keyword>
<dbReference type="Proteomes" id="UP000623461">
    <property type="component" value="Unassembled WGS sequence"/>
</dbReference>
<sequence>MTLPFDQSGRVVLVTGAGSPSGIGMATARLLGRLGAAVVLGATTDRVHERVAELRAEGLLATGRVGDLTDESQADALVGSCVAEHGRLDVVVNNAGMTSAAEPDTLGGDLLATDPDRWRRSLARNLDTAYLVSRAALPHLRASGAGRLVLVSSVTGGVMAMRDEVAYATAKAGLLGLARALAVDEGRHGVTVNAVAPGWVATGSQTDDEAREGRATPLGRSGTADEVAAAVAFLASRESSYVTGQVLVVDGGNAVAEQRSAARDCARSSGEGDGIPPRLAPTARFDST</sequence>
<feature type="region of interest" description="Disordered" evidence="2">
    <location>
        <begin position="260"/>
        <end position="288"/>
    </location>
</feature>
<reference evidence="4" key="1">
    <citation type="journal article" date="2019" name="Int. J. Syst. Evol. Microbiol.">
        <title>The Global Catalogue of Microorganisms (GCM) 10K type strain sequencing project: providing services to taxonomists for standard genome sequencing and annotation.</title>
        <authorList>
            <consortium name="The Broad Institute Genomics Platform"/>
            <consortium name="The Broad Institute Genome Sequencing Center for Infectious Disease"/>
            <person name="Wu L."/>
            <person name="Ma J."/>
        </authorList>
    </citation>
    <scope>NUCLEOTIDE SEQUENCE [LARGE SCALE GENOMIC DNA]</scope>
    <source>
        <strain evidence="4">JCM 1365</strain>
    </source>
</reference>
<protein>
    <submittedName>
        <fullName evidence="3">Short-chain dehydrogenase</fullName>
    </submittedName>
</protein>
<dbReference type="RefSeq" id="WP_081920296.1">
    <property type="nucleotide sequence ID" value="NZ_BMNZ01000001.1"/>
</dbReference>
<organism evidence="3 4">
    <name type="scientific">Terrabacter tumescens</name>
    <dbReference type="NCBI Taxonomy" id="60443"/>
    <lineage>
        <taxon>Bacteria</taxon>
        <taxon>Bacillati</taxon>
        <taxon>Actinomycetota</taxon>
        <taxon>Actinomycetes</taxon>
        <taxon>Micrococcales</taxon>
        <taxon>Intrasporangiaceae</taxon>
        <taxon>Terrabacter</taxon>
    </lineage>
</organism>
<dbReference type="EMBL" id="BMNZ01000001">
    <property type="protein sequence ID" value="GGM80275.1"/>
    <property type="molecule type" value="Genomic_DNA"/>
</dbReference>
<accession>A0ABQ2HII6</accession>
<proteinExistence type="inferred from homology"/>
<gene>
    <name evidence="3" type="ORF">GCM10009721_00890</name>
</gene>
<dbReference type="PANTHER" id="PTHR42760">
    <property type="entry name" value="SHORT-CHAIN DEHYDROGENASES/REDUCTASES FAMILY MEMBER"/>
    <property type="match status" value="1"/>
</dbReference>
<dbReference type="PRINTS" id="PR00081">
    <property type="entry name" value="GDHRDH"/>
</dbReference>
<dbReference type="Pfam" id="PF13561">
    <property type="entry name" value="adh_short_C2"/>
    <property type="match status" value="1"/>
</dbReference>
<evidence type="ECO:0000256" key="1">
    <source>
        <dbReference type="ARBA" id="ARBA00006484"/>
    </source>
</evidence>
<dbReference type="PANTHER" id="PTHR42760:SF129">
    <property type="entry name" value="OXIDOREDUCTASE"/>
    <property type="match status" value="1"/>
</dbReference>
<evidence type="ECO:0000313" key="3">
    <source>
        <dbReference type="EMBL" id="GGM80275.1"/>
    </source>
</evidence>
<dbReference type="InterPro" id="IPR036291">
    <property type="entry name" value="NAD(P)-bd_dom_sf"/>
</dbReference>
<evidence type="ECO:0000313" key="4">
    <source>
        <dbReference type="Proteomes" id="UP000623461"/>
    </source>
</evidence>
<dbReference type="PRINTS" id="PR00080">
    <property type="entry name" value="SDRFAMILY"/>
</dbReference>
<evidence type="ECO:0000256" key="2">
    <source>
        <dbReference type="SAM" id="MobiDB-lite"/>
    </source>
</evidence>